<dbReference type="InterPro" id="IPR029044">
    <property type="entry name" value="Nucleotide-diphossugar_trans"/>
</dbReference>
<dbReference type="EMBL" id="JAFKCV010000024">
    <property type="protein sequence ID" value="MBN7827684.1"/>
    <property type="molecule type" value="Genomic_DNA"/>
</dbReference>
<keyword evidence="2" id="KW-1185">Reference proteome</keyword>
<name>A0A939ISZ6_9ALTE</name>
<dbReference type="AlphaFoldDB" id="A0A939ISZ6"/>
<dbReference type="Proteomes" id="UP000664654">
    <property type="component" value="Unassembled WGS sequence"/>
</dbReference>
<evidence type="ECO:0000313" key="1">
    <source>
        <dbReference type="EMBL" id="MBN7827684.1"/>
    </source>
</evidence>
<protein>
    <submittedName>
        <fullName evidence="1">Glycosyltransferase family 8 protein</fullName>
    </submittedName>
</protein>
<accession>A0A939ISZ6</accession>
<comment type="caution">
    <text evidence="1">The sequence shown here is derived from an EMBL/GenBank/DDBJ whole genome shotgun (WGS) entry which is preliminary data.</text>
</comment>
<dbReference type="Gene3D" id="3.90.550.10">
    <property type="entry name" value="Spore Coat Polysaccharide Biosynthesis Protein SpsA, Chain A"/>
    <property type="match status" value="1"/>
</dbReference>
<organism evidence="1 2">
    <name type="scientific">Bowmanella dokdonensis</name>
    <dbReference type="NCBI Taxonomy" id="751969"/>
    <lineage>
        <taxon>Bacteria</taxon>
        <taxon>Pseudomonadati</taxon>
        <taxon>Pseudomonadota</taxon>
        <taxon>Gammaproteobacteria</taxon>
        <taxon>Alteromonadales</taxon>
        <taxon>Alteromonadaceae</taxon>
        <taxon>Bowmanella</taxon>
    </lineage>
</organism>
<reference evidence="1" key="1">
    <citation type="submission" date="2021-03" db="EMBL/GenBank/DDBJ databases">
        <title>novel species isolated from a fishpond in China.</title>
        <authorList>
            <person name="Lu H."/>
            <person name="Cai Z."/>
        </authorList>
    </citation>
    <scope>NUCLEOTIDE SEQUENCE</scope>
    <source>
        <strain evidence="1">JCM 30855</strain>
    </source>
</reference>
<proteinExistence type="predicted"/>
<evidence type="ECO:0000313" key="2">
    <source>
        <dbReference type="Proteomes" id="UP000664654"/>
    </source>
</evidence>
<dbReference type="RefSeq" id="WP_206575795.1">
    <property type="nucleotide sequence ID" value="NZ_JAFKCV010000024.1"/>
</dbReference>
<gene>
    <name evidence="1" type="ORF">J0A66_20805</name>
</gene>
<sequence>MKKAIFTIAVGADNPMYQASIRSFERYAKRVNADLIVSDELHYPIKIDEPKYYANPAWAEKMRIGELLKTYHRVLYLDADILITPNARDVFQHYEDLDTIYMFNEGRYVNRDEPIESISSLLGMISDWSVSGNNPTYYNLGVMLISRQSPLFSLASLEELQAICNKTKFYEQTYINYLIQRHKLKNSNLEEKFNRMDLLGNKGYKQADFIHYANKGFSKSGRRRELQYVIDYLDFFKEEISMADQKNLKKSVWKFYLSRVYARYNYLPRTLLRFLCRTFVKV</sequence>
<dbReference type="SUPFAM" id="SSF53448">
    <property type="entry name" value="Nucleotide-diphospho-sugar transferases"/>
    <property type="match status" value="1"/>
</dbReference>